<comment type="caution">
    <text evidence="2">The sequence shown here is derived from an EMBL/GenBank/DDBJ whole genome shotgun (WGS) entry which is preliminary data.</text>
</comment>
<keyword evidence="3" id="KW-1185">Reference proteome</keyword>
<dbReference type="Proteomes" id="UP001144280">
    <property type="component" value="Unassembled WGS sequence"/>
</dbReference>
<organism evidence="2 3">
    <name type="scientific">Phytohabitans aurantiacus</name>
    <dbReference type="NCBI Taxonomy" id="3016789"/>
    <lineage>
        <taxon>Bacteria</taxon>
        <taxon>Bacillati</taxon>
        <taxon>Actinomycetota</taxon>
        <taxon>Actinomycetes</taxon>
        <taxon>Micromonosporales</taxon>
        <taxon>Micromonosporaceae</taxon>
    </lineage>
</organism>
<dbReference type="RefSeq" id="WP_281903033.1">
    <property type="nucleotide sequence ID" value="NZ_BSDI01000049.1"/>
</dbReference>
<gene>
    <name evidence="2" type="ORF">Pa4123_70310</name>
</gene>
<dbReference type="PANTHER" id="PTHR38011:SF11">
    <property type="entry name" value="2,5-DIAMINO-6-RIBOSYLAMINO-4(3H)-PYRIMIDINONE 5'-PHOSPHATE REDUCTASE"/>
    <property type="match status" value="1"/>
</dbReference>
<dbReference type="PANTHER" id="PTHR38011">
    <property type="entry name" value="DIHYDROFOLATE REDUCTASE FAMILY PROTEIN (AFU_ORTHOLOGUE AFUA_8G06820)"/>
    <property type="match status" value="1"/>
</dbReference>
<protein>
    <submittedName>
        <fullName evidence="2">Pyrimidine reductase</fullName>
    </submittedName>
</protein>
<dbReference type="InterPro" id="IPR002734">
    <property type="entry name" value="RibDG_C"/>
</dbReference>
<dbReference type="SUPFAM" id="SSF53597">
    <property type="entry name" value="Dihydrofolate reductase-like"/>
    <property type="match status" value="1"/>
</dbReference>
<name>A0ABQ5R4Y0_9ACTN</name>
<evidence type="ECO:0000313" key="2">
    <source>
        <dbReference type="EMBL" id="GLI01755.1"/>
    </source>
</evidence>
<dbReference type="EMBL" id="BSDI01000049">
    <property type="protein sequence ID" value="GLI01755.1"/>
    <property type="molecule type" value="Genomic_DNA"/>
</dbReference>
<dbReference type="Pfam" id="PF01872">
    <property type="entry name" value="RibD_C"/>
    <property type="match status" value="1"/>
</dbReference>
<sequence>MRKIVAGLFISLDGVVEAPETWHFPYFNDEMGGAVQAMMGEAMLLGRKTYEGFAEYWPTSTDDFADHMNNTPKYVVSQTLTSADWQNSTLITGDVVKELTRLKEEPGGTISTTGSGTLVVSLLREGLIDELHLLLHPIVVGSGKKLFEEGAQIPLRLTESKTFSTGVLHLVYARAES</sequence>
<feature type="domain" description="Bacterial bifunctional deaminase-reductase C-terminal" evidence="1">
    <location>
        <begin position="2"/>
        <end position="168"/>
    </location>
</feature>
<dbReference type="InterPro" id="IPR024072">
    <property type="entry name" value="DHFR-like_dom_sf"/>
</dbReference>
<dbReference type="Gene3D" id="3.40.430.10">
    <property type="entry name" value="Dihydrofolate Reductase, subunit A"/>
    <property type="match status" value="1"/>
</dbReference>
<dbReference type="InterPro" id="IPR050765">
    <property type="entry name" value="Riboflavin_Biosynth_HTPR"/>
</dbReference>
<proteinExistence type="predicted"/>
<evidence type="ECO:0000259" key="1">
    <source>
        <dbReference type="Pfam" id="PF01872"/>
    </source>
</evidence>
<accession>A0ABQ5R4Y0</accession>
<evidence type="ECO:0000313" key="3">
    <source>
        <dbReference type="Proteomes" id="UP001144280"/>
    </source>
</evidence>
<reference evidence="2" key="1">
    <citation type="submission" date="2022-12" db="EMBL/GenBank/DDBJ databases">
        <title>New Phytohabitans aurantiacus sp. RD004123 nov., an actinomycete isolated from soil.</title>
        <authorList>
            <person name="Triningsih D.W."/>
            <person name="Harunari E."/>
            <person name="Igarashi Y."/>
        </authorList>
    </citation>
    <scope>NUCLEOTIDE SEQUENCE</scope>
    <source>
        <strain evidence="2">RD004123</strain>
    </source>
</reference>